<proteinExistence type="predicted"/>
<name>A0A066UEW6_9GAMM</name>
<evidence type="ECO:0000256" key="4">
    <source>
        <dbReference type="ARBA" id="ARBA00022989"/>
    </source>
</evidence>
<reference evidence="7 8" key="1">
    <citation type="journal article" date="2014" name="Genome Announc.">
        <title>Draft Genome Sequence of Moraxella bovoculi Strain 237T (ATCC BAA-1259T) Isolated from a Calf with Infectious Bovine Keratoconjunctivitis.</title>
        <authorList>
            <person name="Calcutt M.J."/>
            <person name="Foecking M.F."/>
            <person name="Martin N.T."/>
            <person name="Mhlanga-Mutangadura T."/>
            <person name="Reilly T.J."/>
        </authorList>
    </citation>
    <scope>NUCLEOTIDE SEQUENCE [LARGE SCALE GENOMIC DNA]</scope>
    <source>
        <strain evidence="7 8">237</strain>
    </source>
</reference>
<evidence type="ECO:0000256" key="3">
    <source>
        <dbReference type="ARBA" id="ARBA00022692"/>
    </source>
</evidence>
<comment type="caution">
    <text evidence="7">The sequence shown here is derived from an EMBL/GenBank/DDBJ whole genome shotgun (WGS) entry which is preliminary data.</text>
</comment>
<dbReference type="RefSeq" id="WP_036367242.1">
    <property type="nucleotide sequence ID" value="NZ_AOMT01000043.1"/>
</dbReference>
<keyword evidence="2" id="KW-1003">Cell membrane</keyword>
<feature type="transmembrane region" description="Helical" evidence="6">
    <location>
        <begin position="409"/>
        <end position="427"/>
    </location>
</feature>
<protein>
    <submittedName>
        <fullName evidence="7">Amino acid transporter</fullName>
    </submittedName>
</protein>
<keyword evidence="8" id="KW-1185">Reference proteome</keyword>
<feature type="transmembrane region" description="Helical" evidence="6">
    <location>
        <begin position="97"/>
        <end position="119"/>
    </location>
</feature>
<gene>
    <name evidence="7" type="ORF">MBO_09833</name>
</gene>
<feature type="transmembrane region" description="Helical" evidence="6">
    <location>
        <begin position="41"/>
        <end position="63"/>
    </location>
</feature>
<evidence type="ECO:0000256" key="6">
    <source>
        <dbReference type="SAM" id="Phobius"/>
    </source>
</evidence>
<evidence type="ECO:0000256" key="1">
    <source>
        <dbReference type="ARBA" id="ARBA00004651"/>
    </source>
</evidence>
<feature type="transmembrane region" description="Helical" evidence="6">
    <location>
        <begin position="439"/>
        <end position="455"/>
    </location>
</feature>
<evidence type="ECO:0000313" key="8">
    <source>
        <dbReference type="Proteomes" id="UP000035860"/>
    </source>
</evidence>
<dbReference type="Gene3D" id="1.20.1740.10">
    <property type="entry name" value="Amino acid/polyamine transporter I"/>
    <property type="match status" value="1"/>
</dbReference>
<feature type="transmembrane region" description="Helical" evidence="6">
    <location>
        <begin position="365"/>
        <end position="389"/>
    </location>
</feature>
<feature type="transmembrane region" description="Helical" evidence="6">
    <location>
        <begin position="243"/>
        <end position="266"/>
    </location>
</feature>
<evidence type="ECO:0000256" key="2">
    <source>
        <dbReference type="ARBA" id="ARBA00022475"/>
    </source>
</evidence>
<dbReference type="InterPro" id="IPR002293">
    <property type="entry name" value="AA/rel_permease1"/>
</dbReference>
<evidence type="ECO:0000313" key="7">
    <source>
        <dbReference type="EMBL" id="KDN24437.1"/>
    </source>
</evidence>
<feature type="transmembrane region" description="Helical" evidence="6">
    <location>
        <begin position="293"/>
        <end position="320"/>
    </location>
</feature>
<keyword evidence="5 6" id="KW-0472">Membrane</keyword>
<feature type="transmembrane region" description="Helical" evidence="6">
    <location>
        <begin position="167"/>
        <end position="188"/>
    </location>
</feature>
<feature type="transmembrane region" description="Helical" evidence="6">
    <location>
        <begin position="203"/>
        <end position="223"/>
    </location>
</feature>
<dbReference type="EMBL" id="AOMT01000043">
    <property type="protein sequence ID" value="KDN24437.1"/>
    <property type="molecule type" value="Genomic_DNA"/>
</dbReference>
<comment type="subcellular location">
    <subcellularLocation>
        <location evidence="1">Cell membrane</location>
        <topology evidence="1">Multi-pass membrane protein</topology>
    </subcellularLocation>
</comment>
<dbReference type="Pfam" id="PF13520">
    <property type="entry name" value="AA_permease_2"/>
    <property type="match status" value="1"/>
</dbReference>
<dbReference type="Proteomes" id="UP000035860">
    <property type="component" value="Unassembled WGS sequence"/>
</dbReference>
<dbReference type="eggNOG" id="COG0531">
    <property type="taxonomic scope" value="Bacteria"/>
</dbReference>
<dbReference type="PANTHER" id="PTHR42770">
    <property type="entry name" value="AMINO ACID TRANSPORTER-RELATED"/>
    <property type="match status" value="1"/>
</dbReference>
<dbReference type="InterPro" id="IPR050367">
    <property type="entry name" value="APC_superfamily"/>
</dbReference>
<keyword evidence="3 6" id="KW-0812">Transmembrane</keyword>
<dbReference type="PIRSF" id="PIRSF006060">
    <property type="entry name" value="AA_transporter"/>
    <property type="match status" value="1"/>
</dbReference>
<feature type="transmembrane region" description="Helical" evidence="6">
    <location>
        <begin position="341"/>
        <end position="359"/>
    </location>
</feature>
<dbReference type="AlphaFoldDB" id="A0A066UEW6"/>
<evidence type="ECO:0000256" key="5">
    <source>
        <dbReference type="ARBA" id="ARBA00023136"/>
    </source>
</evidence>
<sequence length="477" mass="50647">MSESSQLKQGFKVSWVYAMSVGSAVGWGAFVLPYEWLSSSGLLAVVTGFVIGTLLIGVIAVNYGYATKSLPVTGGGIAFALATFGRTHGFIAGWALMLGYAGIISLNASAVTLVLRLIIPEVMMQGALYEISGWTIYAPEVAVSSLFLIGFAYLNAKNTAISGRVQFLAVVLMLIAVATVLVGTGFHFASQDSSLPLSPPARVGFWSAVSTIVAFAPWAYVGFDGIPQLAGEFRFSASKIMKLLIASIISASFLYIMVITAAAFAFGDNMAAFGSSSWETGAAISLVMGKSGLALMVLAVSMGVLTGLNGFYVAASRVVLTLSRSQMLPPVFGRLNPKHGTPSTAFYTIMVLCLISPWFGRAALLWIVDMTSVGIAITFFYTCACAYKLGRDGLVFGIHAQSPSQIQQVFGLLGMLISVGFLLLLLLPDSVGALSTPSRYALAVWVVLGVAFYAMRRDHLQHKTDTELKQILFAKVS</sequence>
<feature type="transmembrane region" description="Helical" evidence="6">
    <location>
        <begin position="15"/>
        <end position="34"/>
    </location>
</feature>
<dbReference type="GO" id="GO:0022857">
    <property type="term" value="F:transmembrane transporter activity"/>
    <property type="evidence" value="ECO:0007669"/>
    <property type="project" value="InterPro"/>
</dbReference>
<feature type="transmembrane region" description="Helical" evidence="6">
    <location>
        <begin position="131"/>
        <end position="155"/>
    </location>
</feature>
<organism evidence="7 8">
    <name type="scientific">Moraxella bovoculi 237</name>
    <dbReference type="NCBI Taxonomy" id="743974"/>
    <lineage>
        <taxon>Bacteria</taxon>
        <taxon>Pseudomonadati</taxon>
        <taxon>Pseudomonadota</taxon>
        <taxon>Gammaproteobacteria</taxon>
        <taxon>Moraxellales</taxon>
        <taxon>Moraxellaceae</taxon>
        <taxon>Moraxella</taxon>
    </lineage>
</organism>
<dbReference type="OrthoDB" id="9804700at2"/>
<dbReference type="GO" id="GO:0005886">
    <property type="term" value="C:plasma membrane"/>
    <property type="evidence" value="ECO:0007669"/>
    <property type="project" value="UniProtKB-SubCell"/>
</dbReference>
<keyword evidence="4 6" id="KW-1133">Transmembrane helix</keyword>
<accession>A0A066UEW6</accession>
<dbReference type="PANTHER" id="PTHR42770:SF7">
    <property type="entry name" value="MEMBRANE PROTEIN"/>
    <property type="match status" value="1"/>
</dbReference>